<evidence type="ECO:0000256" key="3">
    <source>
        <dbReference type="ARBA" id="ARBA00022691"/>
    </source>
</evidence>
<dbReference type="GO" id="GO:0008168">
    <property type="term" value="F:methyltransferase activity"/>
    <property type="evidence" value="ECO:0007669"/>
    <property type="project" value="UniProtKB-KW"/>
</dbReference>
<dbReference type="GO" id="GO:0032259">
    <property type="term" value="P:methylation"/>
    <property type="evidence" value="ECO:0007669"/>
    <property type="project" value="UniProtKB-KW"/>
</dbReference>
<evidence type="ECO:0000256" key="1">
    <source>
        <dbReference type="ARBA" id="ARBA00022603"/>
    </source>
</evidence>
<sequence length="108" mass="12814">LEDRFKQTTQPVHDEIKWFPDVDTAEMRDQGEKKKNMEKETKKSEKIRNLKVFKQCSDMIIERYYAKIKTTFRKICKMKLVKTGDPCQIFSIHQGIQLMMSNNGLINV</sequence>
<evidence type="ECO:0000313" key="4">
    <source>
        <dbReference type="WBParaSite" id="BTMF_0001676201-mRNA-1"/>
    </source>
</evidence>
<protein>
    <submittedName>
        <fullName evidence="4">Reverse transcriptase domain-containing protein</fullName>
    </submittedName>
</protein>
<keyword evidence="2" id="KW-0808">Transferase</keyword>
<evidence type="ECO:0000256" key="2">
    <source>
        <dbReference type="ARBA" id="ARBA00022679"/>
    </source>
</evidence>
<dbReference type="PROSITE" id="PS00094">
    <property type="entry name" value="C5_MTASE_1"/>
    <property type="match status" value="1"/>
</dbReference>
<dbReference type="WBParaSite" id="BTMF_0001676201-mRNA-1">
    <property type="protein sequence ID" value="BTMF_0001676201-mRNA-1"/>
    <property type="gene ID" value="BTMF_0001676201"/>
</dbReference>
<accession>A0A0R3R9P9</accession>
<name>A0A0R3R9P9_9BILA</name>
<keyword evidence="1" id="KW-0489">Methyltransferase</keyword>
<keyword evidence="3" id="KW-0949">S-adenosyl-L-methionine</keyword>
<reference evidence="4" key="1">
    <citation type="submission" date="2017-02" db="UniProtKB">
        <authorList>
            <consortium name="WormBaseParasite"/>
        </authorList>
    </citation>
    <scope>IDENTIFICATION</scope>
</reference>
<dbReference type="InterPro" id="IPR018117">
    <property type="entry name" value="C5_DNA_meth_AS"/>
</dbReference>
<organism evidence="4">
    <name type="scientific">Brugia timori</name>
    <dbReference type="NCBI Taxonomy" id="42155"/>
    <lineage>
        <taxon>Eukaryota</taxon>
        <taxon>Metazoa</taxon>
        <taxon>Ecdysozoa</taxon>
        <taxon>Nematoda</taxon>
        <taxon>Chromadorea</taxon>
        <taxon>Rhabditida</taxon>
        <taxon>Spirurina</taxon>
        <taxon>Spiruromorpha</taxon>
        <taxon>Filarioidea</taxon>
        <taxon>Onchocercidae</taxon>
        <taxon>Brugia</taxon>
    </lineage>
</organism>
<dbReference type="AlphaFoldDB" id="A0A0R3R9P9"/>
<proteinExistence type="predicted"/>